<evidence type="ECO:0000256" key="5">
    <source>
        <dbReference type="ARBA" id="ARBA00022519"/>
    </source>
</evidence>
<feature type="transmembrane region" description="Helical" evidence="11">
    <location>
        <begin position="38"/>
        <end position="59"/>
    </location>
</feature>
<dbReference type="Gene3D" id="3.30.1150.10">
    <property type="match status" value="1"/>
</dbReference>
<accession>A0A2V1IR84</accession>
<keyword evidence="3" id="KW-0813">Transport</keyword>
<keyword evidence="5" id="KW-0997">Cell inner membrane</keyword>
<evidence type="ECO:0000313" key="14">
    <source>
        <dbReference type="Proteomes" id="UP000244905"/>
    </source>
</evidence>
<reference evidence="14" key="1">
    <citation type="submission" date="2018-02" db="EMBL/GenBank/DDBJ databases">
        <authorList>
            <person name="Clavel T."/>
            <person name="Strowig T."/>
        </authorList>
    </citation>
    <scope>NUCLEOTIDE SEQUENCE [LARGE SCALE GENOMIC DNA]</scope>
    <source>
        <strain evidence="14">DSM 103720</strain>
    </source>
</reference>
<dbReference type="GeneID" id="82525080"/>
<keyword evidence="9 11" id="KW-0472">Membrane</keyword>
<dbReference type="InterPro" id="IPR008756">
    <property type="entry name" value="Peptidase_M56"/>
</dbReference>
<keyword evidence="6 11" id="KW-0812">Transmembrane</keyword>
<dbReference type="Pfam" id="PF03544">
    <property type="entry name" value="TonB_C"/>
    <property type="match status" value="1"/>
</dbReference>
<evidence type="ECO:0000256" key="4">
    <source>
        <dbReference type="ARBA" id="ARBA00022475"/>
    </source>
</evidence>
<dbReference type="GO" id="GO:0031992">
    <property type="term" value="F:energy transducer activity"/>
    <property type="evidence" value="ECO:0007669"/>
    <property type="project" value="TreeGrafter"/>
</dbReference>
<keyword evidence="4" id="KW-1003">Cell membrane</keyword>
<evidence type="ECO:0000256" key="10">
    <source>
        <dbReference type="SAM" id="MobiDB-lite"/>
    </source>
</evidence>
<dbReference type="PROSITE" id="PS52015">
    <property type="entry name" value="TONB_CTD"/>
    <property type="match status" value="1"/>
</dbReference>
<dbReference type="SUPFAM" id="SSF74653">
    <property type="entry name" value="TolA/TonB C-terminal domain"/>
    <property type="match status" value="1"/>
</dbReference>
<evidence type="ECO:0000256" key="8">
    <source>
        <dbReference type="ARBA" id="ARBA00022989"/>
    </source>
</evidence>
<dbReference type="InterPro" id="IPR051045">
    <property type="entry name" value="TonB-dependent_transducer"/>
</dbReference>
<feature type="transmembrane region" description="Helical" evidence="11">
    <location>
        <begin position="6"/>
        <end position="26"/>
    </location>
</feature>
<dbReference type="GO" id="GO:0055085">
    <property type="term" value="P:transmembrane transport"/>
    <property type="evidence" value="ECO:0007669"/>
    <property type="project" value="InterPro"/>
</dbReference>
<evidence type="ECO:0000256" key="2">
    <source>
        <dbReference type="ARBA" id="ARBA00006555"/>
    </source>
</evidence>
<name>A0A2V1IR84_9BACT</name>
<dbReference type="GO" id="GO:0098797">
    <property type="term" value="C:plasma membrane protein complex"/>
    <property type="evidence" value="ECO:0007669"/>
    <property type="project" value="TreeGrafter"/>
</dbReference>
<comment type="caution">
    <text evidence="13">The sequence shown here is derived from an EMBL/GenBank/DDBJ whole genome shotgun (WGS) entry which is preliminary data.</text>
</comment>
<dbReference type="Proteomes" id="UP000244905">
    <property type="component" value="Unassembled WGS sequence"/>
</dbReference>
<protein>
    <submittedName>
        <fullName evidence="13">M56 family peptidase</fullName>
    </submittedName>
</protein>
<dbReference type="EMBL" id="PUEC01000003">
    <property type="protein sequence ID" value="PWB03900.1"/>
    <property type="molecule type" value="Genomic_DNA"/>
</dbReference>
<evidence type="ECO:0000313" key="13">
    <source>
        <dbReference type="EMBL" id="PWB03900.1"/>
    </source>
</evidence>
<evidence type="ECO:0000256" key="9">
    <source>
        <dbReference type="ARBA" id="ARBA00023136"/>
    </source>
</evidence>
<dbReference type="PANTHER" id="PTHR33446:SF2">
    <property type="entry name" value="PROTEIN TONB"/>
    <property type="match status" value="1"/>
</dbReference>
<feature type="transmembrane region" description="Helical" evidence="11">
    <location>
        <begin position="91"/>
        <end position="115"/>
    </location>
</feature>
<dbReference type="InterPro" id="IPR006260">
    <property type="entry name" value="TonB/TolA_C"/>
</dbReference>
<feature type="transmembrane region" description="Helical" evidence="11">
    <location>
        <begin position="273"/>
        <end position="295"/>
    </location>
</feature>
<keyword evidence="7" id="KW-0653">Protein transport</keyword>
<evidence type="ECO:0000256" key="1">
    <source>
        <dbReference type="ARBA" id="ARBA00004383"/>
    </source>
</evidence>
<comment type="subcellular location">
    <subcellularLocation>
        <location evidence="1">Cell inner membrane</location>
        <topology evidence="1">Single-pass membrane protein</topology>
        <orientation evidence="1">Periplasmic side</orientation>
    </subcellularLocation>
</comment>
<evidence type="ECO:0000256" key="6">
    <source>
        <dbReference type="ARBA" id="ARBA00022692"/>
    </source>
</evidence>
<proteinExistence type="inferred from homology"/>
<dbReference type="AlphaFoldDB" id="A0A2V1IR84"/>
<keyword evidence="8 11" id="KW-1133">Transmembrane helix</keyword>
<dbReference type="Pfam" id="PF05569">
    <property type="entry name" value="Peptidase_M56"/>
    <property type="match status" value="1"/>
</dbReference>
<dbReference type="CDD" id="cd07341">
    <property type="entry name" value="M56_BlaR1_MecR1_like"/>
    <property type="match status" value="1"/>
</dbReference>
<sequence length="565" mass="61874">MGILFSYSLYSSILLSLLYLSYKWVLAGENQHAYNRTALWLICLVALLGLPLSRLAASIGADAPAAVMPEIEMGQIQIGLEADESAGFQPLWLTAVLWIYLSGVVLTAMQTLLIASRLWRIISAGETVREGRYKIILTDDRSIAPFSWWRYVVMSRSDWNESGRMILTHELKHLSLHHWIDLAVAQIISIFQWYNPSAWLMREEFKTVHEYQADKAVLESGIPARDYQMLLIKKAVGARFPSLANSLNHSKLKKCITMMYNQNSSASRRLRGLALVPALAAAIAVTNIDAVAAVLEETSAARFLVEETSEPVAAEIRTAVSGLPSTESSAVSTREVSEKTQDSQMSPATVSVHTDNAVAAAAAETLTAAVSEGDKPSGKAAEKADAPESVYSVVQKKPEFPGGDAAVLQYISDNIHYPKEARDKKIQGRVVVRFVINKDGSVGETSVLRSADPLLDKEAMRVVSTLPAFKPGEVDGKPVSVYYVLPIGFSLKDDAGKENSDKPVVKVKSVDGKQVADVDGRKEEVKVYVDGKLYEGNLADIDPSKIESMTVDKSKEGVIRIEMKK</sequence>
<dbReference type="RefSeq" id="WP_107031244.1">
    <property type="nucleotide sequence ID" value="NZ_CAPEJN010000062.1"/>
</dbReference>
<feature type="region of interest" description="Disordered" evidence="10">
    <location>
        <begin position="324"/>
        <end position="350"/>
    </location>
</feature>
<dbReference type="InterPro" id="IPR037682">
    <property type="entry name" value="TonB_C"/>
</dbReference>
<evidence type="ECO:0000256" key="3">
    <source>
        <dbReference type="ARBA" id="ARBA00022448"/>
    </source>
</evidence>
<evidence type="ECO:0000259" key="12">
    <source>
        <dbReference type="PROSITE" id="PS52015"/>
    </source>
</evidence>
<comment type="similarity">
    <text evidence="2">Belongs to the TonB family.</text>
</comment>
<evidence type="ECO:0000256" key="7">
    <source>
        <dbReference type="ARBA" id="ARBA00022927"/>
    </source>
</evidence>
<dbReference type="PANTHER" id="PTHR33446">
    <property type="entry name" value="PROTEIN TONB-RELATED"/>
    <property type="match status" value="1"/>
</dbReference>
<feature type="domain" description="TonB C-terminal" evidence="12">
    <location>
        <begin position="402"/>
        <end position="498"/>
    </location>
</feature>
<dbReference type="NCBIfam" id="TIGR01352">
    <property type="entry name" value="tonB_Cterm"/>
    <property type="match status" value="1"/>
</dbReference>
<organism evidence="13 14">
    <name type="scientific">Duncaniella muris</name>
    <dbReference type="NCBI Taxonomy" id="2094150"/>
    <lineage>
        <taxon>Bacteria</taxon>
        <taxon>Pseudomonadati</taxon>
        <taxon>Bacteroidota</taxon>
        <taxon>Bacteroidia</taxon>
        <taxon>Bacteroidales</taxon>
        <taxon>Muribaculaceae</taxon>
        <taxon>Duncaniella</taxon>
    </lineage>
</organism>
<dbReference type="GO" id="GO:0015031">
    <property type="term" value="P:protein transport"/>
    <property type="evidence" value="ECO:0007669"/>
    <property type="project" value="UniProtKB-KW"/>
</dbReference>
<evidence type="ECO:0000256" key="11">
    <source>
        <dbReference type="SAM" id="Phobius"/>
    </source>
</evidence>
<gene>
    <name evidence="13" type="ORF">C5O23_01785</name>
</gene>
<keyword evidence="14" id="KW-1185">Reference proteome</keyword>
<feature type="compositionally biased region" description="Polar residues" evidence="10">
    <location>
        <begin position="324"/>
        <end position="334"/>
    </location>
</feature>